<evidence type="ECO:0000313" key="2">
    <source>
        <dbReference type="Proteomes" id="UP000499080"/>
    </source>
</evidence>
<accession>A0A4Y2J8E6</accession>
<dbReference type="EMBL" id="BGPR01003300">
    <property type="protein sequence ID" value="GBM86300.1"/>
    <property type="molecule type" value="Genomic_DNA"/>
</dbReference>
<name>A0A4Y2J8E6_ARAVE</name>
<comment type="caution">
    <text evidence="1">The sequence shown here is derived from an EMBL/GenBank/DDBJ whole genome shotgun (WGS) entry which is preliminary data.</text>
</comment>
<dbReference type="Proteomes" id="UP000499080">
    <property type="component" value="Unassembled WGS sequence"/>
</dbReference>
<keyword evidence="2" id="KW-1185">Reference proteome</keyword>
<sequence>MGEMFHPAATNSKFGLCDQRVTASITRSTCDNSSHRSMTSHNKRWAANLPFRNLNRASFNSKVNQFITGHGLLVTYLHKFCLCSHDRCVCGDAGDPNHYATDCPVTKPFISHSPVLKTFQHGVKILSKTKDPWHDHEYDEYPS</sequence>
<evidence type="ECO:0000313" key="1">
    <source>
        <dbReference type="EMBL" id="GBM86300.1"/>
    </source>
</evidence>
<dbReference type="AlphaFoldDB" id="A0A4Y2J8E6"/>
<protein>
    <submittedName>
        <fullName evidence="1">Uncharacterized protein</fullName>
    </submittedName>
</protein>
<reference evidence="1 2" key="1">
    <citation type="journal article" date="2019" name="Sci. Rep.">
        <title>Orb-weaving spider Araneus ventricosus genome elucidates the spidroin gene catalogue.</title>
        <authorList>
            <person name="Kono N."/>
            <person name="Nakamura H."/>
            <person name="Ohtoshi R."/>
            <person name="Moran D.A.P."/>
            <person name="Shinohara A."/>
            <person name="Yoshida Y."/>
            <person name="Fujiwara M."/>
            <person name="Mori M."/>
            <person name="Tomita M."/>
            <person name="Arakawa K."/>
        </authorList>
    </citation>
    <scope>NUCLEOTIDE SEQUENCE [LARGE SCALE GENOMIC DNA]</scope>
</reference>
<gene>
    <name evidence="1" type="ORF">AVEN_207991_1</name>
</gene>
<organism evidence="1 2">
    <name type="scientific">Araneus ventricosus</name>
    <name type="common">Orbweaver spider</name>
    <name type="synonym">Epeira ventricosa</name>
    <dbReference type="NCBI Taxonomy" id="182803"/>
    <lineage>
        <taxon>Eukaryota</taxon>
        <taxon>Metazoa</taxon>
        <taxon>Ecdysozoa</taxon>
        <taxon>Arthropoda</taxon>
        <taxon>Chelicerata</taxon>
        <taxon>Arachnida</taxon>
        <taxon>Araneae</taxon>
        <taxon>Araneomorphae</taxon>
        <taxon>Entelegynae</taxon>
        <taxon>Araneoidea</taxon>
        <taxon>Araneidae</taxon>
        <taxon>Araneus</taxon>
    </lineage>
</organism>
<proteinExistence type="predicted"/>